<evidence type="ECO:0000256" key="4">
    <source>
        <dbReference type="RuleBase" id="RU003792"/>
    </source>
</evidence>
<dbReference type="PANTHER" id="PTHR11142">
    <property type="entry name" value="PSEUDOURIDYLATE SYNTHASE"/>
    <property type="match status" value="1"/>
</dbReference>
<evidence type="ECO:0000256" key="1">
    <source>
        <dbReference type="ARBA" id="ARBA00009375"/>
    </source>
</evidence>
<dbReference type="Pfam" id="PF01416">
    <property type="entry name" value="PseudoU_synth_1"/>
    <property type="match status" value="1"/>
</dbReference>
<dbReference type="InterPro" id="IPR001406">
    <property type="entry name" value="PsdUridine_synth_TruA"/>
</dbReference>
<gene>
    <name evidence="6" type="ORF">R1flu_010216</name>
</gene>
<feature type="domain" description="Pseudouridine synthase I TruA alpha/beta" evidence="5">
    <location>
        <begin position="180"/>
        <end position="249"/>
    </location>
</feature>
<keyword evidence="7" id="KW-1185">Reference proteome</keyword>
<dbReference type="AlphaFoldDB" id="A0ABD1Z4D5"/>
<dbReference type="GO" id="GO:0008033">
    <property type="term" value="P:tRNA processing"/>
    <property type="evidence" value="ECO:0007669"/>
    <property type="project" value="UniProtKB-KW"/>
</dbReference>
<dbReference type="PANTHER" id="PTHR11142:SF0">
    <property type="entry name" value="TRNA PSEUDOURIDINE SYNTHASE-LIKE 1"/>
    <property type="match status" value="1"/>
</dbReference>
<reference evidence="6 7" key="1">
    <citation type="submission" date="2024-09" db="EMBL/GenBank/DDBJ databases">
        <title>Chromosome-scale assembly of Riccia fluitans.</title>
        <authorList>
            <person name="Paukszto L."/>
            <person name="Sawicki J."/>
            <person name="Karawczyk K."/>
            <person name="Piernik-Szablinska J."/>
            <person name="Szczecinska M."/>
            <person name="Mazdziarz M."/>
        </authorList>
    </citation>
    <scope>NUCLEOTIDE SEQUENCE [LARGE SCALE GENOMIC DNA]</scope>
    <source>
        <strain evidence="6">Rf_01</strain>
        <tissue evidence="6">Aerial parts of the thallus</tissue>
    </source>
</reference>
<dbReference type="EC" id="5.4.99.12" evidence="4"/>
<dbReference type="GO" id="GO:0160147">
    <property type="term" value="F:tRNA pseudouridine(38-40) synthase activity"/>
    <property type="evidence" value="ECO:0007669"/>
    <property type="project" value="UniProtKB-EC"/>
</dbReference>
<dbReference type="Gene3D" id="3.30.70.660">
    <property type="entry name" value="Pseudouridine synthase I, catalytic domain, C-terminal subdomain"/>
    <property type="match status" value="1"/>
</dbReference>
<protein>
    <recommendedName>
        <fullName evidence="4">tRNA pseudouridine synthase</fullName>
        <ecNumber evidence="4">5.4.99.12</ecNumber>
    </recommendedName>
</protein>
<evidence type="ECO:0000313" key="7">
    <source>
        <dbReference type="Proteomes" id="UP001605036"/>
    </source>
</evidence>
<evidence type="ECO:0000256" key="3">
    <source>
        <dbReference type="ARBA" id="ARBA00023235"/>
    </source>
</evidence>
<sequence>MIKTTSTDAQHVEKIIMSLDKRTWTSEISFLWRVRNTKRVEVASPSPGKRRKLWRRTLKNKHESVNSTKVHPGVHYTNKAASQVRLSPRLESSTFASLGEKENSASVKDGDVQGRDWYKWSMILSYDGTKYSGWQLQPDKLTVQKVVEDALFKITRCSREDLTLTASGRTDAGVHAWGQGPHLIFEVEGTGFFYKQVRNMVGLLLEIGKGIAPAEVVSHILESRKREVLAKYAATAPAHGLYLMRVEYSDALLYPPDFIPKPSYGYRETCS</sequence>
<keyword evidence="3 4" id="KW-0413">Isomerase</keyword>
<evidence type="ECO:0000256" key="2">
    <source>
        <dbReference type="ARBA" id="ARBA00022694"/>
    </source>
</evidence>
<comment type="similarity">
    <text evidence="1 4">Belongs to the tRNA pseudouridine synthase TruA family.</text>
</comment>
<evidence type="ECO:0000313" key="6">
    <source>
        <dbReference type="EMBL" id="KAL2642629.1"/>
    </source>
</evidence>
<accession>A0ABD1Z4D5</accession>
<dbReference type="InterPro" id="IPR020097">
    <property type="entry name" value="PsdUridine_synth_TruA_a/b_dom"/>
</dbReference>
<dbReference type="InterPro" id="IPR020095">
    <property type="entry name" value="PsdUridine_synth_TruA_C"/>
</dbReference>
<comment type="caution">
    <text evidence="6">The sequence shown here is derived from an EMBL/GenBank/DDBJ whole genome shotgun (WGS) entry which is preliminary data.</text>
</comment>
<comment type="catalytic activity">
    <reaction evidence="4">
        <text>uridine(38/39/40) in tRNA = pseudouridine(38/39/40) in tRNA</text>
        <dbReference type="Rhea" id="RHEA:22376"/>
        <dbReference type="Rhea" id="RHEA-COMP:10085"/>
        <dbReference type="Rhea" id="RHEA-COMP:10087"/>
        <dbReference type="ChEBI" id="CHEBI:65314"/>
        <dbReference type="ChEBI" id="CHEBI:65315"/>
        <dbReference type="EC" id="5.4.99.12"/>
    </reaction>
</comment>
<keyword evidence="2 4" id="KW-0819">tRNA processing</keyword>
<dbReference type="EMBL" id="JBHFFA010000002">
    <property type="protein sequence ID" value="KAL2642629.1"/>
    <property type="molecule type" value="Genomic_DNA"/>
</dbReference>
<dbReference type="InterPro" id="IPR020103">
    <property type="entry name" value="PsdUridine_synth_cat_dom_sf"/>
</dbReference>
<proteinExistence type="inferred from homology"/>
<organism evidence="6 7">
    <name type="scientific">Riccia fluitans</name>
    <dbReference type="NCBI Taxonomy" id="41844"/>
    <lineage>
        <taxon>Eukaryota</taxon>
        <taxon>Viridiplantae</taxon>
        <taxon>Streptophyta</taxon>
        <taxon>Embryophyta</taxon>
        <taxon>Marchantiophyta</taxon>
        <taxon>Marchantiopsida</taxon>
        <taxon>Marchantiidae</taxon>
        <taxon>Marchantiales</taxon>
        <taxon>Ricciaceae</taxon>
        <taxon>Riccia</taxon>
    </lineage>
</organism>
<evidence type="ECO:0000259" key="5">
    <source>
        <dbReference type="Pfam" id="PF01416"/>
    </source>
</evidence>
<dbReference type="SUPFAM" id="SSF55120">
    <property type="entry name" value="Pseudouridine synthase"/>
    <property type="match status" value="2"/>
</dbReference>
<name>A0ABD1Z4D5_9MARC</name>
<dbReference type="Proteomes" id="UP001605036">
    <property type="component" value="Unassembled WGS sequence"/>
</dbReference>